<dbReference type="InterPro" id="IPR038765">
    <property type="entry name" value="Papain-like_cys_pep_sf"/>
</dbReference>
<dbReference type="EMBL" id="JACEFO010001770">
    <property type="protein sequence ID" value="KAF8704869.1"/>
    <property type="molecule type" value="Genomic_DNA"/>
</dbReference>
<protein>
    <submittedName>
        <fullName evidence="1">Uncharacterized protein</fullName>
    </submittedName>
</protein>
<dbReference type="OrthoDB" id="611303at2759"/>
<gene>
    <name evidence="1" type="ORF">HU200_031109</name>
</gene>
<organism evidence="1 2">
    <name type="scientific">Digitaria exilis</name>
    <dbReference type="NCBI Taxonomy" id="1010633"/>
    <lineage>
        <taxon>Eukaryota</taxon>
        <taxon>Viridiplantae</taxon>
        <taxon>Streptophyta</taxon>
        <taxon>Embryophyta</taxon>
        <taxon>Tracheophyta</taxon>
        <taxon>Spermatophyta</taxon>
        <taxon>Magnoliopsida</taxon>
        <taxon>Liliopsida</taxon>
        <taxon>Poales</taxon>
        <taxon>Poaceae</taxon>
        <taxon>PACMAD clade</taxon>
        <taxon>Panicoideae</taxon>
        <taxon>Panicodae</taxon>
        <taxon>Paniceae</taxon>
        <taxon>Anthephorinae</taxon>
        <taxon>Digitaria</taxon>
    </lineage>
</organism>
<dbReference type="SUPFAM" id="SSF54001">
    <property type="entry name" value="Cysteine proteinases"/>
    <property type="match status" value="1"/>
</dbReference>
<name>A0A835BYY8_9POAL</name>
<proteinExistence type="predicted"/>
<dbReference type="Proteomes" id="UP000636709">
    <property type="component" value="Unassembled WGS sequence"/>
</dbReference>
<sequence>MADDFANPPQIGELDHLALKRKDGVSTKDCKEVWCCPGCKVLFPPRRNLLVDLPEYECPTCHQKNPTAHDWKIPDRVVNGVPLEFMVYDQGATRHCVMYSSVAAMDAARRVQGAVCGISKCTAFDVSSALHTYEKTTGFECGSEPTCTTYGGDTCPLVLTCLKNHGVPYSRGCLDAIDSVGCLKIKDYFMVDKTDINLMKRLIASGYPLLSGVNIGSLFQWVSNREVYITPTLEQGAASHLLALIGSGIGRNRKGELETYFIARDSAGCNAHSDYQKQGLGGDMCVWASDLYNVWGFRLDDKMQEG</sequence>
<dbReference type="AlphaFoldDB" id="A0A835BYY8"/>
<reference evidence="1" key="1">
    <citation type="submission" date="2020-07" db="EMBL/GenBank/DDBJ databases">
        <title>Genome sequence and genetic diversity analysis of an under-domesticated orphan crop, white fonio (Digitaria exilis).</title>
        <authorList>
            <person name="Bennetzen J.L."/>
            <person name="Chen S."/>
            <person name="Ma X."/>
            <person name="Wang X."/>
            <person name="Yssel A.E.J."/>
            <person name="Chaluvadi S.R."/>
            <person name="Johnson M."/>
            <person name="Gangashetty P."/>
            <person name="Hamidou F."/>
            <person name="Sanogo M.D."/>
            <person name="Zwaenepoel A."/>
            <person name="Wallace J."/>
            <person name="Van De Peer Y."/>
            <person name="Van Deynze A."/>
        </authorList>
    </citation>
    <scope>NUCLEOTIDE SEQUENCE</scope>
    <source>
        <tissue evidence="1">Leaves</tissue>
    </source>
</reference>
<comment type="caution">
    <text evidence="1">The sequence shown here is derived from an EMBL/GenBank/DDBJ whole genome shotgun (WGS) entry which is preliminary data.</text>
</comment>
<dbReference type="Gene3D" id="3.90.70.10">
    <property type="entry name" value="Cysteine proteinases"/>
    <property type="match status" value="1"/>
</dbReference>
<keyword evidence="2" id="KW-1185">Reference proteome</keyword>
<evidence type="ECO:0000313" key="1">
    <source>
        <dbReference type="EMBL" id="KAF8704869.1"/>
    </source>
</evidence>
<accession>A0A835BYY8</accession>
<evidence type="ECO:0000313" key="2">
    <source>
        <dbReference type="Proteomes" id="UP000636709"/>
    </source>
</evidence>